<feature type="compositionally biased region" description="Low complexity" evidence="1">
    <location>
        <begin position="519"/>
        <end position="529"/>
    </location>
</feature>
<dbReference type="KEGG" id="gba:J421_4913"/>
<name>W0RS80_9BACT</name>
<accession>W0RS80</accession>
<dbReference type="InParanoid" id="W0RS80"/>
<feature type="signal peptide" evidence="2">
    <location>
        <begin position="1"/>
        <end position="41"/>
    </location>
</feature>
<organism evidence="3 4">
    <name type="scientific">Gemmatirosa kalamazoonensis</name>
    <dbReference type="NCBI Taxonomy" id="861299"/>
    <lineage>
        <taxon>Bacteria</taxon>
        <taxon>Pseudomonadati</taxon>
        <taxon>Gemmatimonadota</taxon>
        <taxon>Gemmatimonadia</taxon>
        <taxon>Gemmatimonadales</taxon>
        <taxon>Gemmatimonadaceae</taxon>
        <taxon>Gemmatirosa</taxon>
    </lineage>
</organism>
<evidence type="ECO:0008006" key="5">
    <source>
        <dbReference type="Google" id="ProtNLM"/>
    </source>
</evidence>
<dbReference type="RefSeq" id="WP_025413789.1">
    <property type="nucleotide sequence ID" value="NZ_CP007129.1"/>
</dbReference>
<feature type="compositionally biased region" description="Basic residues" evidence="1">
    <location>
        <begin position="530"/>
        <end position="544"/>
    </location>
</feature>
<keyword evidence="4" id="KW-1185">Reference proteome</keyword>
<dbReference type="InterPro" id="IPR011990">
    <property type="entry name" value="TPR-like_helical_dom_sf"/>
</dbReference>
<evidence type="ECO:0000256" key="1">
    <source>
        <dbReference type="SAM" id="MobiDB-lite"/>
    </source>
</evidence>
<sequence length="544" mass="58352">MTRPAPTPDRQRLVRRLVHRLLLLPVVLPAAATALATPALAQKKPPMEFTRQGLLVLNFTPGPGVDVKVGRKAGDRVRDRAGDLVNSREVDVVSAARARERLERDGFPSDIGLEPAVFNQVSRALRADEYVMGTVTRRGDAYRIDGELRLVRSAGTRQPLEPGVNADLDLAGDVVARSLVAMRAQLVHERRCMNALREGRGAQALDAAKQGITAVPRGAFVRACEVGALIATSAPAARVLAAAESLLAIDSTSREGLDGAGRALNALQRRDAAGTMWLRLAATDTESVDLTLRAAGGLLEGGNAKRALPLLKKAIELHPEDVTLVRLEWQAAFNAKEWALAAEVGDSLLTRDEPSASDTTFRLRHAAAHRAAGHTLKAMELAARGVQQFPKHAPLYVLYTELVQAERDSVVPRGLATFPKSAELHALAAKDLKTRGKAEEALAAMQQAVALDSTLPQGVLAIAQAEFDLGRPDSAFLSLSRALKRGEDTAAVAQFALAKGNVLLRAAGQTQVRDDYARARSASSRSPTRPARRRSRSSCSAPRR</sequence>
<dbReference type="Proteomes" id="UP000019151">
    <property type="component" value="Plasmid 1"/>
</dbReference>
<dbReference type="HOGENOM" id="CLU_500347_0_0_0"/>
<feature type="region of interest" description="Disordered" evidence="1">
    <location>
        <begin position="514"/>
        <end position="544"/>
    </location>
</feature>
<dbReference type="EMBL" id="CP007129">
    <property type="protein sequence ID" value="AHG92448.1"/>
    <property type="molecule type" value="Genomic_DNA"/>
</dbReference>
<protein>
    <recommendedName>
        <fullName evidence="5">Tetratricopeptide repeat-containing protein</fullName>
    </recommendedName>
</protein>
<keyword evidence="3" id="KW-0614">Plasmid</keyword>
<dbReference type="SUPFAM" id="SSF48452">
    <property type="entry name" value="TPR-like"/>
    <property type="match status" value="1"/>
</dbReference>
<geneLocation type="plasmid" evidence="3 4">
    <name>1</name>
</geneLocation>
<proteinExistence type="predicted"/>
<dbReference type="AlphaFoldDB" id="W0RS80"/>
<gene>
    <name evidence="3" type="ORF">J421_4913</name>
</gene>
<keyword evidence="2" id="KW-0732">Signal</keyword>
<dbReference type="Gene3D" id="1.25.40.10">
    <property type="entry name" value="Tetratricopeptide repeat domain"/>
    <property type="match status" value="2"/>
</dbReference>
<evidence type="ECO:0000313" key="3">
    <source>
        <dbReference type="EMBL" id="AHG92448.1"/>
    </source>
</evidence>
<evidence type="ECO:0000313" key="4">
    <source>
        <dbReference type="Proteomes" id="UP000019151"/>
    </source>
</evidence>
<reference evidence="3 4" key="1">
    <citation type="journal article" date="2014" name="Genome Announc.">
        <title>Genome Sequence and Methylome of Soil Bacterium Gemmatirosa kalamazoonensis KBS708T, a Member of the Rarely Cultivated Gemmatimonadetes Phylum.</title>
        <authorList>
            <person name="Debruyn J.M."/>
            <person name="Radosevich M."/>
            <person name="Wommack K.E."/>
            <person name="Polson S.W."/>
            <person name="Hauser L.J."/>
            <person name="Fawaz M.N."/>
            <person name="Korlach J."/>
            <person name="Tsai Y.C."/>
        </authorList>
    </citation>
    <scope>NUCLEOTIDE SEQUENCE [LARGE SCALE GENOMIC DNA]</scope>
    <source>
        <strain evidence="3 4">KBS708</strain>
        <plasmid evidence="4">Plasmid 1</plasmid>
    </source>
</reference>
<evidence type="ECO:0000256" key="2">
    <source>
        <dbReference type="SAM" id="SignalP"/>
    </source>
</evidence>
<feature type="chain" id="PRO_5004794767" description="Tetratricopeptide repeat-containing protein" evidence="2">
    <location>
        <begin position="42"/>
        <end position="544"/>
    </location>
</feature>
<dbReference type="OrthoDB" id="9843179at2"/>